<dbReference type="PATRIC" id="fig|1423780.4.peg.470"/>
<evidence type="ECO:0000256" key="3">
    <source>
        <dbReference type="ARBA" id="ARBA00022737"/>
    </source>
</evidence>
<dbReference type="PANTHER" id="PTHR43017:SF1">
    <property type="entry name" value="ACETYLTRANSFERASE YJL218W-RELATED"/>
    <property type="match status" value="1"/>
</dbReference>
<accession>S4NJZ8</accession>
<evidence type="ECO:0000256" key="4">
    <source>
        <dbReference type="ARBA" id="ARBA00023315"/>
    </source>
</evidence>
<dbReference type="Proteomes" id="UP000016361">
    <property type="component" value="Unassembled WGS sequence"/>
</dbReference>
<dbReference type="EC" id="2.3.1.-" evidence="5"/>
<sequence>MTTELEKCQNCELYDAHDPYFKKQKAIANQFLQEYNRTGYADSAERFQLLQDHLGSIGGGSVVTKDIPAGVVAVGNPCHVLRKVGQK</sequence>
<evidence type="ECO:0000256" key="2">
    <source>
        <dbReference type="ARBA" id="ARBA00022679"/>
    </source>
</evidence>
<name>S4NJZ8_9LACO</name>
<dbReference type="GO" id="GO:0008870">
    <property type="term" value="F:galactoside O-acetyltransferase activity"/>
    <property type="evidence" value="ECO:0007669"/>
    <property type="project" value="TreeGrafter"/>
</dbReference>
<dbReference type="OrthoDB" id="9812571at2"/>
<dbReference type="SUPFAM" id="SSF51161">
    <property type="entry name" value="Trimeric LpxA-like enzymes"/>
    <property type="match status" value="1"/>
</dbReference>
<organism evidence="7 8">
    <name type="scientific">Lentilactobacillus otakiensis DSM 19908 = JCM 15040</name>
    <dbReference type="NCBI Taxonomy" id="1423780"/>
    <lineage>
        <taxon>Bacteria</taxon>
        <taxon>Bacillati</taxon>
        <taxon>Bacillota</taxon>
        <taxon>Bacilli</taxon>
        <taxon>Lactobacillales</taxon>
        <taxon>Lactobacillaceae</taxon>
        <taxon>Lentilactobacillus</taxon>
    </lineage>
</organism>
<dbReference type="EMBL" id="BASH01000002">
    <property type="protein sequence ID" value="GAD16231.1"/>
    <property type="molecule type" value="Genomic_DNA"/>
</dbReference>
<comment type="caution">
    <text evidence="7">The sequence shown here is derived from an EMBL/GenBank/DDBJ whole genome shotgun (WGS) entry which is preliminary data.</text>
</comment>
<dbReference type="InterPro" id="IPR024688">
    <property type="entry name" value="Mac_dom"/>
</dbReference>
<keyword evidence="8" id="KW-1185">Reference proteome</keyword>
<dbReference type="SMART" id="SM01266">
    <property type="entry name" value="Mac"/>
    <property type="match status" value="1"/>
</dbReference>
<reference evidence="8" key="1">
    <citation type="journal article" date="2013" name="Genome Announc.">
        <title>Draft Genome Sequence of D-Branched-Chain Amino Acid Producer Lactobacillus otakiensis JCM 15040T, Isolated from a Traditional Japanese Pickle.</title>
        <authorList>
            <person name="Doi K."/>
            <person name="Mori K."/>
            <person name="Mutaguchi Y."/>
            <person name="Tashiro K."/>
            <person name="Fujino Y."/>
            <person name="Ohmori T."/>
            <person name="Kuhara S."/>
            <person name="Ohshima T."/>
        </authorList>
    </citation>
    <scope>NUCLEOTIDE SEQUENCE [LARGE SCALE GENOMIC DNA]</scope>
    <source>
        <strain evidence="8">JCM 15040</strain>
    </source>
</reference>
<keyword evidence="3" id="KW-0677">Repeat</keyword>
<keyword evidence="4 5" id="KW-0012">Acyltransferase</keyword>
<evidence type="ECO:0000313" key="8">
    <source>
        <dbReference type="Proteomes" id="UP000016361"/>
    </source>
</evidence>
<evidence type="ECO:0000259" key="6">
    <source>
        <dbReference type="SMART" id="SM01266"/>
    </source>
</evidence>
<dbReference type="InterPro" id="IPR039369">
    <property type="entry name" value="LacA-like"/>
</dbReference>
<keyword evidence="2 5" id="KW-0808">Transferase</keyword>
<dbReference type="InterPro" id="IPR011004">
    <property type="entry name" value="Trimer_LpxA-like_sf"/>
</dbReference>
<dbReference type="PANTHER" id="PTHR43017">
    <property type="entry name" value="GALACTOSIDE O-ACETYLTRANSFERASE"/>
    <property type="match status" value="1"/>
</dbReference>
<comment type="similarity">
    <text evidence="1 5">Belongs to the transferase hexapeptide repeat family.</text>
</comment>
<dbReference type="STRING" id="1423780.FD05_GL000471"/>
<dbReference type="Pfam" id="PF12464">
    <property type="entry name" value="Mac"/>
    <property type="match status" value="1"/>
</dbReference>
<protein>
    <recommendedName>
        <fullName evidence="5">Acetyltransferase</fullName>
        <ecNumber evidence="5">2.3.1.-</ecNumber>
    </recommendedName>
</protein>
<dbReference type="eggNOG" id="ENOG502ZVAA">
    <property type="taxonomic scope" value="Bacteria"/>
</dbReference>
<evidence type="ECO:0000313" key="7">
    <source>
        <dbReference type="EMBL" id="GAD16231.1"/>
    </source>
</evidence>
<proteinExistence type="inferred from homology"/>
<evidence type="ECO:0000256" key="5">
    <source>
        <dbReference type="RuleBase" id="RU367021"/>
    </source>
</evidence>
<gene>
    <name evidence="7" type="ORF">LOT_0769</name>
</gene>
<feature type="domain" description="Maltose/galactoside acetyltransferase" evidence="6">
    <location>
        <begin position="5"/>
        <end position="59"/>
    </location>
</feature>
<dbReference type="Gene3D" id="2.160.10.10">
    <property type="entry name" value="Hexapeptide repeat proteins"/>
    <property type="match status" value="1"/>
</dbReference>
<dbReference type="AlphaFoldDB" id="S4NJZ8"/>
<evidence type="ECO:0000256" key="1">
    <source>
        <dbReference type="ARBA" id="ARBA00007274"/>
    </source>
</evidence>